<organism evidence="1 2">
    <name type="scientific">Wandonia haliotis</name>
    <dbReference type="NCBI Taxonomy" id="574963"/>
    <lineage>
        <taxon>Bacteria</taxon>
        <taxon>Pseudomonadati</taxon>
        <taxon>Bacteroidota</taxon>
        <taxon>Flavobacteriia</taxon>
        <taxon>Flavobacteriales</taxon>
        <taxon>Crocinitomicaceae</taxon>
        <taxon>Wandonia</taxon>
    </lineage>
</organism>
<dbReference type="Proteomes" id="UP001501126">
    <property type="component" value="Unassembled WGS sequence"/>
</dbReference>
<gene>
    <name evidence="1" type="ORF">GCM10009118_07330</name>
</gene>
<accession>A0ABN1MM59</accession>
<protein>
    <recommendedName>
        <fullName evidence="3">DUF2750 domain-containing protein</fullName>
    </recommendedName>
</protein>
<sequence>MTKLKNQITNYFLKPHRANIEILSNDYPGYFSNVLKKFDIKLNTDENIHQLIAWDDIEHVHTFFCDYEGSDKEVSAWLRKSDLNDSQFLIIELGYELPIIKVECQVFMENWEDFVAASGYTGITVIDENGRFYMEFVDEGKNLFSNFKIQD</sequence>
<keyword evidence="2" id="KW-1185">Reference proteome</keyword>
<name>A0ABN1MM59_9FLAO</name>
<dbReference type="RefSeq" id="WP_343785225.1">
    <property type="nucleotide sequence ID" value="NZ_BAAAFH010000003.1"/>
</dbReference>
<dbReference type="EMBL" id="BAAAFH010000003">
    <property type="protein sequence ID" value="GAA0874325.1"/>
    <property type="molecule type" value="Genomic_DNA"/>
</dbReference>
<evidence type="ECO:0000313" key="2">
    <source>
        <dbReference type="Proteomes" id="UP001501126"/>
    </source>
</evidence>
<proteinExistence type="predicted"/>
<comment type="caution">
    <text evidence="1">The sequence shown here is derived from an EMBL/GenBank/DDBJ whole genome shotgun (WGS) entry which is preliminary data.</text>
</comment>
<evidence type="ECO:0008006" key="3">
    <source>
        <dbReference type="Google" id="ProtNLM"/>
    </source>
</evidence>
<reference evidence="1 2" key="1">
    <citation type="journal article" date="2019" name="Int. J. Syst. Evol. Microbiol.">
        <title>The Global Catalogue of Microorganisms (GCM) 10K type strain sequencing project: providing services to taxonomists for standard genome sequencing and annotation.</title>
        <authorList>
            <consortium name="The Broad Institute Genomics Platform"/>
            <consortium name="The Broad Institute Genome Sequencing Center for Infectious Disease"/>
            <person name="Wu L."/>
            <person name="Ma J."/>
        </authorList>
    </citation>
    <scope>NUCLEOTIDE SEQUENCE [LARGE SCALE GENOMIC DNA]</scope>
    <source>
        <strain evidence="1 2">JCM 16083</strain>
    </source>
</reference>
<evidence type="ECO:0000313" key="1">
    <source>
        <dbReference type="EMBL" id="GAA0874325.1"/>
    </source>
</evidence>